<evidence type="ECO:0000256" key="6">
    <source>
        <dbReference type="ARBA" id="ARBA00022491"/>
    </source>
</evidence>
<dbReference type="PROSITE" id="PS50118">
    <property type="entry name" value="HMG_BOX_2"/>
    <property type="match status" value="1"/>
</dbReference>
<feature type="compositionally biased region" description="Basic and acidic residues" evidence="16">
    <location>
        <begin position="49"/>
        <end position="59"/>
    </location>
</feature>
<reference evidence="18" key="2">
    <citation type="journal article" date="2014" name="BMC Genomics">
        <title>A genomic perspective to assessing quality of mass-reared SIT flies used in Mediterranean fruit fly (Ceratitis capitata) eradication in California.</title>
        <authorList>
            <person name="Calla B."/>
            <person name="Hall B."/>
            <person name="Hou S."/>
            <person name="Geib S.M."/>
        </authorList>
    </citation>
    <scope>NUCLEOTIDE SEQUENCE</scope>
</reference>
<dbReference type="OrthoDB" id="24555at2759"/>
<dbReference type="GO" id="GO:0007140">
    <property type="term" value="P:male meiotic nuclear division"/>
    <property type="evidence" value="ECO:0007669"/>
    <property type="project" value="TreeGrafter"/>
</dbReference>
<dbReference type="PANTHER" id="PTHR21358:SF4">
    <property type="entry name" value="PROTEIN MAELSTROM HOMOLOG"/>
    <property type="match status" value="1"/>
</dbReference>
<sequence>MPKKQVKNGFMLFTIDWRSQYGKHLSISEATAEAGKIWGSMSVHERAPYNERAKQERVGSKSGRPSKLTCTGKSVEEVEREKKEADDEKSRMQRFIQMTVRNSVKNCQLETQSYFFIMVNYFVKSLKGNIYVPAEISVAEYSLKDGVCRKYHTFVNPGPKIYGLQYEAQHHSESTHKLPLPPNAKGEANMGLIYSNVLDFIRNQESGEYPPVYTFPEAKQIVESVLDFLKKDSPSNVDLRVYDIKFLFYILKEATCEMGEVPKPLNQHITDAFFERDSFEFNNGLACTYHEDIDKSKYCTQSCVTRWGFMFSDYMCRDIAIDLIPGRHAPIDYKLAATIVDPSPSTFADTDSHISVNSGSSYATKAISENKIYYDDQKTFVSSRSYTTACSSRIQNKDDFPSLGSGRKKHSTLVSSAPPKTIRTNVGYQRSMDEAFEDSVDDLNPWSSRSRNVPHEPDSSHFDINYTREETTDNEATSTVGYGRGRMRNNQSLSSNTTLFSGRGRLFQRFE</sequence>
<accession>W8CE96</accession>
<organism evidence="18">
    <name type="scientific">Ceratitis capitata</name>
    <name type="common">Mediterranean fruit fly</name>
    <name type="synonym">Tephritis capitata</name>
    <dbReference type="NCBI Taxonomy" id="7213"/>
    <lineage>
        <taxon>Eukaryota</taxon>
        <taxon>Metazoa</taxon>
        <taxon>Ecdysozoa</taxon>
        <taxon>Arthropoda</taxon>
        <taxon>Hexapoda</taxon>
        <taxon>Insecta</taxon>
        <taxon>Pterygota</taxon>
        <taxon>Neoptera</taxon>
        <taxon>Endopterygota</taxon>
        <taxon>Diptera</taxon>
        <taxon>Brachycera</taxon>
        <taxon>Muscomorpha</taxon>
        <taxon>Tephritoidea</taxon>
        <taxon>Tephritidae</taxon>
        <taxon>Ceratitis</taxon>
        <taxon>Ceratitis</taxon>
    </lineage>
</organism>
<evidence type="ECO:0000256" key="11">
    <source>
        <dbReference type="ARBA" id="ARBA00023158"/>
    </source>
</evidence>
<name>W8CE96_CERCA</name>
<reference evidence="18" key="1">
    <citation type="submission" date="2013-07" db="EMBL/GenBank/DDBJ databases">
        <authorList>
            <person name="Geib S."/>
        </authorList>
    </citation>
    <scope>NUCLEOTIDE SEQUENCE</scope>
</reference>
<evidence type="ECO:0000256" key="7">
    <source>
        <dbReference type="ARBA" id="ARBA00022782"/>
    </source>
</evidence>
<dbReference type="Pfam" id="PF13017">
    <property type="entry name" value="Maelstrom"/>
    <property type="match status" value="1"/>
</dbReference>
<evidence type="ECO:0000256" key="13">
    <source>
        <dbReference type="ARBA" id="ARBA00023242"/>
    </source>
</evidence>
<keyword evidence="10 15" id="KW-0238">DNA-binding</keyword>
<dbReference type="EMBL" id="GAMC01000581">
    <property type="protein sequence ID" value="JAC05975.1"/>
    <property type="molecule type" value="mRNA"/>
</dbReference>
<keyword evidence="5" id="KW-0963">Cytoplasm</keyword>
<keyword evidence="6" id="KW-0678">Repressor</keyword>
<evidence type="ECO:0000256" key="14">
    <source>
        <dbReference type="ARBA" id="ARBA00023254"/>
    </source>
</evidence>
<keyword evidence="4" id="KW-0217">Developmental protein</keyword>
<dbReference type="GO" id="GO:0043565">
    <property type="term" value="F:sequence-specific DNA binding"/>
    <property type="evidence" value="ECO:0007669"/>
    <property type="project" value="TreeGrafter"/>
</dbReference>
<comment type="similarity">
    <text evidence="3">Belongs to the maelstrom family.</text>
</comment>
<dbReference type="GO" id="GO:0034587">
    <property type="term" value="P:piRNA processing"/>
    <property type="evidence" value="ECO:0007669"/>
    <property type="project" value="TreeGrafter"/>
</dbReference>
<keyword evidence="11" id="KW-0943">RNA-mediated gene silencing</keyword>
<keyword evidence="8" id="KW-0896">Oogenesis</keyword>
<evidence type="ECO:0000256" key="8">
    <source>
        <dbReference type="ARBA" id="ARBA00022943"/>
    </source>
</evidence>
<evidence type="ECO:0000313" key="18">
    <source>
        <dbReference type="EMBL" id="JAC05975.1"/>
    </source>
</evidence>
<evidence type="ECO:0000256" key="4">
    <source>
        <dbReference type="ARBA" id="ARBA00022473"/>
    </source>
</evidence>
<feature type="compositionally biased region" description="Basic and acidic residues" evidence="16">
    <location>
        <begin position="74"/>
        <end position="89"/>
    </location>
</feature>
<dbReference type="InterPro" id="IPR009071">
    <property type="entry name" value="HMG_box_dom"/>
</dbReference>
<feature type="DNA-binding region" description="HMG box" evidence="15">
    <location>
        <begin position="3"/>
        <end position="57"/>
    </location>
</feature>
<dbReference type="InterPro" id="IPR036910">
    <property type="entry name" value="HMG_box_dom_sf"/>
</dbReference>
<dbReference type="Gene3D" id="1.10.30.10">
    <property type="entry name" value="High mobility group box domain"/>
    <property type="match status" value="1"/>
</dbReference>
<dbReference type="InterPro" id="IPR039259">
    <property type="entry name" value="Protein_maelstrom"/>
</dbReference>
<proteinExistence type="evidence at transcript level"/>
<feature type="region of interest" description="Disordered" evidence="16">
    <location>
        <begin position="49"/>
        <end position="89"/>
    </location>
</feature>
<dbReference type="GO" id="GO:0048477">
    <property type="term" value="P:oogenesis"/>
    <property type="evidence" value="ECO:0007669"/>
    <property type="project" value="UniProtKB-KW"/>
</dbReference>
<comment type="subcellular location">
    <subcellularLocation>
        <location evidence="2">Cytoplasm</location>
    </subcellularLocation>
    <subcellularLocation>
        <location evidence="1">Nucleus</location>
    </subcellularLocation>
</comment>
<evidence type="ECO:0000256" key="5">
    <source>
        <dbReference type="ARBA" id="ARBA00022490"/>
    </source>
</evidence>
<dbReference type="GO" id="GO:0045892">
    <property type="term" value="P:negative regulation of DNA-templated transcription"/>
    <property type="evidence" value="ECO:0007669"/>
    <property type="project" value="TreeGrafter"/>
</dbReference>
<keyword evidence="7" id="KW-0221">Differentiation</keyword>
<evidence type="ECO:0000256" key="1">
    <source>
        <dbReference type="ARBA" id="ARBA00004123"/>
    </source>
</evidence>
<dbReference type="GO" id="GO:0005634">
    <property type="term" value="C:nucleus"/>
    <property type="evidence" value="ECO:0007669"/>
    <property type="project" value="UniProtKB-SubCell"/>
</dbReference>
<evidence type="ECO:0000256" key="15">
    <source>
        <dbReference type="PROSITE-ProRule" id="PRU00267"/>
    </source>
</evidence>
<keyword evidence="13 15" id="KW-0539">Nucleus</keyword>
<dbReference type="PANTHER" id="PTHR21358">
    <property type="entry name" value="PROTEIN MAELSTROM HOMOLOG"/>
    <property type="match status" value="1"/>
</dbReference>
<gene>
    <name evidence="18" type="primary">MAEL1</name>
</gene>
<evidence type="ECO:0000259" key="17">
    <source>
        <dbReference type="PROSITE" id="PS50118"/>
    </source>
</evidence>
<dbReference type="SUPFAM" id="SSF47095">
    <property type="entry name" value="HMG-box"/>
    <property type="match status" value="1"/>
</dbReference>
<dbReference type="GO" id="GO:0060964">
    <property type="term" value="P:regulation of miRNA-mediated gene silencing"/>
    <property type="evidence" value="ECO:0007669"/>
    <property type="project" value="InterPro"/>
</dbReference>
<evidence type="ECO:0000256" key="9">
    <source>
        <dbReference type="ARBA" id="ARBA00023015"/>
    </source>
</evidence>
<dbReference type="GO" id="GO:0007283">
    <property type="term" value="P:spermatogenesis"/>
    <property type="evidence" value="ECO:0007669"/>
    <property type="project" value="TreeGrafter"/>
</dbReference>
<dbReference type="AlphaFoldDB" id="W8CE96"/>
<dbReference type="GO" id="GO:0043186">
    <property type="term" value="C:P granule"/>
    <property type="evidence" value="ECO:0007669"/>
    <property type="project" value="TreeGrafter"/>
</dbReference>
<keyword evidence="14" id="KW-0469">Meiosis</keyword>
<evidence type="ECO:0000256" key="16">
    <source>
        <dbReference type="SAM" id="MobiDB-lite"/>
    </source>
</evidence>
<keyword evidence="9" id="KW-0805">Transcription regulation</keyword>
<evidence type="ECO:0000256" key="3">
    <source>
        <dbReference type="ARBA" id="ARBA00007057"/>
    </source>
</evidence>
<evidence type="ECO:0000256" key="10">
    <source>
        <dbReference type="ARBA" id="ARBA00023125"/>
    </source>
</evidence>
<feature type="region of interest" description="Disordered" evidence="16">
    <location>
        <begin position="399"/>
        <end position="418"/>
    </location>
</feature>
<dbReference type="InterPro" id="IPR024970">
    <property type="entry name" value="Maelstrom"/>
</dbReference>
<evidence type="ECO:0000256" key="12">
    <source>
        <dbReference type="ARBA" id="ARBA00023163"/>
    </source>
</evidence>
<evidence type="ECO:0000256" key="2">
    <source>
        <dbReference type="ARBA" id="ARBA00004496"/>
    </source>
</evidence>
<keyword evidence="12" id="KW-0804">Transcription</keyword>
<protein>
    <submittedName>
        <fullName evidence="18">Protein maelstrom 1</fullName>
    </submittedName>
</protein>
<feature type="domain" description="HMG box" evidence="17">
    <location>
        <begin position="3"/>
        <end position="57"/>
    </location>
</feature>